<feature type="transmembrane region" description="Helical" evidence="7">
    <location>
        <begin position="264"/>
        <end position="281"/>
    </location>
</feature>
<dbReference type="GO" id="GO:0055085">
    <property type="term" value="P:transmembrane transport"/>
    <property type="evidence" value="ECO:0007669"/>
    <property type="project" value="InterPro"/>
</dbReference>
<feature type="transmembrane region" description="Helical" evidence="7">
    <location>
        <begin position="145"/>
        <end position="166"/>
    </location>
</feature>
<evidence type="ECO:0000313" key="9">
    <source>
        <dbReference type="EMBL" id="OMF52490.1"/>
    </source>
</evidence>
<dbReference type="Proteomes" id="UP000187172">
    <property type="component" value="Unassembled WGS sequence"/>
</dbReference>
<comment type="caution">
    <text evidence="9">The sequence shown here is derived from an EMBL/GenBank/DDBJ whole genome shotgun (WGS) entry which is preliminary data.</text>
</comment>
<dbReference type="Pfam" id="PF00528">
    <property type="entry name" value="BPD_transp_1"/>
    <property type="match status" value="1"/>
</dbReference>
<feature type="transmembrane region" description="Helical" evidence="7">
    <location>
        <begin position="187"/>
        <end position="212"/>
    </location>
</feature>
<comment type="subcellular location">
    <subcellularLocation>
        <location evidence="1 7">Cell membrane</location>
        <topology evidence="1 7">Multi-pass membrane protein</topology>
    </subcellularLocation>
</comment>
<protein>
    <submittedName>
        <fullName evidence="9">Sugar ABC transporter permease</fullName>
    </submittedName>
</protein>
<evidence type="ECO:0000256" key="4">
    <source>
        <dbReference type="ARBA" id="ARBA00022692"/>
    </source>
</evidence>
<keyword evidence="3" id="KW-1003">Cell membrane</keyword>
<feature type="transmembrane region" description="Helical" evidence="7">
    <location>
        <begin position="116"/>
        <end position="139"/>
    </location>
</feature>
<keyword evidence="5 7" id="KW-1133">Transmembrane helix</keyword>
<dbReference type="InterPro" id="IPR000515">
    <property type="entry name" value="MetI-like"/>
</dbReference>
<dbReference type="GO" id="GO:0005886">
    <property type="term" value="C:plasma membrane"/>
    <property type="evidence" value="ECO:0007669"/>
    <property type="project" value="UniProtKB-SubCell"/>
</dbReference>
<dbReference type="PANTHER" id="PTHR43744">
    <property type="entry name" value="ABC TRANSPORTER PERMEASE PROTEIN MG189-RELATED-RELATED"/>
    <property type="match status" value="1"/>
</dbReference>
<keyword evidence="10" id="KW-1185">Reference proteome</keyword>
<name>A0A1R1EL03_9BACL</name>
<keyword evidence="6 7" id="KW-0472">Membrane</keyword>
<feature type="domain" description="ABC transmembrane type-1" evidence="8">
    <location>
        <begin position="79"/>
        <end position="281"/>
    </location>
</feature>
<accession>A0A1R1EL03</accession>
<keyword evidence="4 7" id="KW-0812">Transmembrane</keyword>
<evidence type="ECO:0000256" key="1">
    <source>
        <dbReference type="ARBA" id="ARBA00004651"/>
    </source>
</evidence>
<dbReference type="AlphaFoldDB" id="A0A1R1EL03"/>
<dbReference type="CDD" id="cd06261">
    <property type="entry name" value="TM_PBP2"/>
    <property type="match status" value="1"/>
</dbReference>
<dbReference type="SUPFAM" id="SSF161098">
    <property type="entry name" value="MetI-like"/>
    <property type="match status" value="1"/>
</dbReference>
<evidence type="ECO:0000256" key="7">
    <source>
        <dbReference type="RuleBase" id="RU363032"/>
    </source>
</evidence>
<dbReference type="PROSITE" id="PS50928">
    <property type="entry name" value="ABC_TM1"/>
    <property type="match status" value="1"/>
</dbReference>
<evidence type="ECO:0000259" key="8">
    <source>
        <dbReference type="PROSITE" id="PS50928"/>
    </source>
</evidence>
<evidence type="ECO:0000256" key="2">
    <source>
        <dbReference type="ARBA" id="ARBA00022448"/>
    </source>
</evidence>
<organism evidence="9 10">
    <name type="scientific">Paenibacillus rhizosphaerae</name>
    <dbReference type="NCBI Taxonomy" id="297318"/>
    <lineage>
        <taxon>Bacteria</taxon>
        <taxon>Bacillati</taxon>
        <taxon>Bacillota</taxon>
        <taxon>Bacilli</taxon>
        <taxon>Bacillales</taxon>
        <taxon>Paenibacillaceae</taxon>
        <taxon>Paenibacillus</taxon>
    </lineage>
</organism>
<evidence type="ECO:0000256" key="6">
    <source>
        <dbReference type="ARBA" id="ARBA00023136"/>
    </source>
</evidence>
<dbReference type="STRING" id="297318.BK138_20520"/>
<keyword evidence="2 7" id="KW-0813">Transport</keyword>
<evidence type="ECO:0000256" key="3">
    <source>
        <dbReference type="ARBA" id="ARBA00022475"/>
    </source>
</evidence>
<dbReference type="Gene3D" id="1.10.3720.10">
    <property type="entry name" value="MetI-like"/>
    <property type="match status" value="1"/>
</dbReference>
<proteinExistence type="inferred from homology"/>
<reference evidence="9 10" key="1">
    <citation type="submission" date="2016-11" db="EMBL/GenBank/DDBJ databases">
        <title>Paenibacillus species isolates.</title>
        <authorList>
            <person name="Beno S.M."/>
        </authorList>
    </citation>
    <scope>NUCLEOTIDE SEQUENCE [LARGE SCALE GENOMIC DNA]</scope>
    <source>
        <strain evidence="9 10">FSL R5-0378</strain>
    </source>
</reference>
<gene>
    <name evidence="9" type="ORF">BK138_20520</name>
</gene>
<comment type="similarity">
    <text evidence="7">Belongs to the binding-protein-dependent transport system permease family.</text>
</comment>
<dbReference type="EMBL" id="MRTP01000006">
    <property type="protein sequence ID" value="OMF52490.1"/>
    <property type="molecule type" value="Genomic_DNA"/>
</dbReference>
<evidence type="ECO:0000313" key="10">
    <source>
        <dbReference type="Proteomes" id="UP000187172"/>
    </source>
</evidence>
<dbReference type="PANTHER" id="PTHR43744:SF9">
    <property type="entry name" value="POLYGALACTURONAN_RHAMNOGALACTURONAN TRANSPORT SYSTEM PERMEASE PROTEIN YTCP"/>
    <property type="match status" value="1"/>
</dbReference>
<dbReference type="RefSeq" id="WP_076172615.1">
    <property type="nucleotide sequence ID" value="NZ_MRTP01000006.1"/>
</dbReference>
<evidence type="ECO:0000256" key="5">
    <source>
        <dbReference type="ARBA" id="ARBA00022989"/>
    </source>
</evidence>
<sequence length="296" mass="32732">MVSAGEVRGRRRISLFTIVNTLILLGVAAVTLYPFVYMLAVSLSGDVYVMKGEVTLWPKGFNLRMYDLVLGDPKIWSAYRNTIIYTVLGTAIAMIITSMGAYALSRSDMTFHKGFTLLIVFTMFFSGGMIPTFLVVRSLGLVDTIWGMVLPGAVSTWNLILMRTFFSGIPKELEESGRIDGLNDIGIFFRIIVPLSKPVFATISLFYAVGIWNNFMNPLLYLRNPDLFPLQVILRNLVLAGSVSSGQVTQIGGDNMVVEDSLKFATIMVSTIPILIIYPFVQKYFVKGSMIGAVKG</sequence>
<dbReference type="InterPro" id="IPR035906">
    <property type="entry name" value="MetI-like_sf"/>
</dbReference>
<feature type="transmembrane region" description="Helical" evidence="7">
    <location>
        <begin position="12"/>
        <end position="36"/>
    </location>
</feature>
<feature type="transmembrane region" description="Helical" evidence="7">
    <location>
        <begin position="83"/>
        <end position="104"/>
    </location>
</feature>